<dbReference type="Gene3D" id="3.30.1370.110">
    <property type="match status" value="1"/>
</dbReference>
<organism evidence="3 4">
    <name type="scientific">Dongia sedimenti</name>
    <dbReference type="NCBI Taxonomy" id="3064282"/>
    <lineage>
        <taxon>Bacteria</taxon>
        <taxon>Pseudomonadati</taxon>
        <taxon>Pseudomonadota</taxon>
        <taxon>Alphaproteobacteria</taxon>
        <taxon>Rhodospirillales</taxon>
        <taxon>Dongiaceae</taxon>
        <taxon>Dongia</taxon>
    </lineage>
</organism>
<dbReference type="EMBL" id="JAUYVI010000004">
    <property type="protein sequence ID" value="MDQ7248417.1"/>
    <property type="molecule type" value="Genomic_DNA"/>
</dbReference>
<gene>
    <name evidence="3" type="ORF">Q8A70_12105</name>
</gene>
<name>A0ABU0YL22_9PROT</name>
<feature type="region of interest" description="Disordered" evidence="1">
    <location>
        <begin position="19"/>
        <end position="79"/>
    </location>
</feature>
<proteinExistence type="predicted"/>
<dbReference type="SUPFAM" id="SSF160443">
    <property type="entry name" value="SMR domain-like"/>
    <property type="match status" value="1"/>
</dbReference>
<evidence type="ECO:0000313" key="4">
    <source>
        <dbReference type="Proteomes" id="UP001230156"/>
    </source>
</evidence>
<dbReference type="Proteomes" id="UP001230156">
    <property type="component" value="Unassembled WGS sequence"/>
</dbReference>
<comment type="caution">
    <text evidence="3">The sequence shown here is derived from an EMBL/GenBank/DDBJ whole genome shotgun (WGS) entry which is preliminary data.</text>
</comment>
<protein>
    <submittedName>
        <fullName evidence="3">Smr/MutS family protein</fullName>
    </submittedName>
</protein>
<evidence type="ECO:0000259" key="2">
    <source>
        <dbReference type="PROSITE" id="PS50828"/>
    </source>
</evidence>
<evidence type="ECO:0000256" key="1">
    <source>
        <dbReference type="SAM" id="MobiDB-lite"/>
    </source>
</evidence>
<dbReference type="InterPro" id="IPR036063">
    <property type="entry name" value="Smr_dom_sf"/>
</dbReference>
<evidence type="ECO:0000313" key="3">
    <source>
        <dbReference type="EMBL" id="MDQ7248417.1"/>
    </source>
</evidence>
<keyword evidence="4" id="KW-1185">Reference proteome</keyword>
<dbReference type="PANTHER" id="PTHR35562">
    <property type="entry name" value="DNA ENDONUCLEASE SMRA-RELATED"/>
    <property type="match status" value="1"/>
</dbReference>
<dbReference type="InterPro" id="IPR002625">
    <property type="entry name" value="Smr_dom"/>
</dbReference>
<dbReference type="PANTHER" id="PTHR35562:SF2">
    <property type="entry name" value="DNA ENDONUCLEASE SMRA-RELATED"/>
    <property type="match status" value="1"/>
</dbReference>
<dbReference type="PROSITE" id="PS50828">
    <property type="entry name" value="SMR"/>
    <property type="match status" value="1"/>
</dbReference>
<feature type="domain" description="Smr" evidence="2">
    <location>
        <begin position="100"/>
        <end position="183"/>
    </location>
</feature>
<sequence length="190" mass="21085">MARRPISEEERALWQLIAKTATPLKRRRKSEPKPAPIQPPEKPAAKTARPKEKPAAPKAPASIPPPPARPHPLSHGLSVGIDKRQAERFRRGKTPIEGKIDLHGRTQAQAHDDLHDFVARAHAAGKRMVLVITGKGMTGSKSGVLKENVPRWLNEPSLRRHVLAFDYAEPQHGGEGALYVLLKRKKDDRP</sequence>
<accession>A0ABU0YL22</accession>
<dbReference type="Pfam" id="PF01713">
    <property type="entry name" value="Smr"/>
    <property type="match status" value="1"/>
</dbReference>
<dbReference type="SMART" id="SM00463">
    <property type="entry name" value="SMR"/>
    <property type="match status" value="1"/>
</dbReference>
<reference evidence="4" key="1">
    <citation type="submission" date="2023-08" db="EMBL/GenBank/DDBJ databases">
        <title>Rhodospirillaceae gen. nov., a novel taxon isolated from the Yangtze River Yuezi River estuary sludge.</title>
        <authorList>
            <person name="Ruan L."/>
        </authorList>
    </citation>
    <scope>NUCLEOTIDE SEQUENCE [LARGE SCALE GENOMIC DNA]</scope>
    <source>
        <strain evidence="4">R-7</strain>
    </source>
</reference>
<feature type="compositionally biased region" description="Pro residues" evidence="1">
    <location>
        <begin position="33"/>
        <end position="42"/>
    </location>
</feature>
<dbReference type="RefSeq" id="WP_379955898.1">
    <property type="nucleotide sequence ID" value="NZ_JAUYVI010000004.1"/>
</dbReference>